<gene>
    <name evidence="1" type="ORF">QFC22_003469</name>
</gene>
<keyword evidence="2" id="KW-1185">Reference proteome</keyword>
<evidence type="ECO:0000313" key="1">
    <source>
        <dbReference type="EMBL" id="KAJ9119759.1"/>
    </source>
</evidence>
<comment type="caution">
    <text evidence="1">The sequence shown here is derived from an EMBL/GenBank/DDBJ whole genome shotgun (WGS) entry which is preliminary data.</text>
</comment>
<dbReference type="EMBL" id="JASBWU010000008">
    <property type="protein sequence ID" value="KAJ9119759.1"/>
    <property type="molecule type" value="Genomic_DNA"/>
</dbReference>
<reference evidence="1" key="1">
    <citation type="submission" date="2023-04" db="EMBL/GenBank/DDBJ databases">
        <title>Draft Genome sequencing of Naganishia species isolated from polar environments using Oxford Nanopore Technology.</title>
        <authorList>
            <person name="Leo P."/>
            <person name="Venkateswaran K."/>
        </authorList>
    </citation>
    <scope>NUCLEOTIDE SEQUENCE</scope>
    <source>
        <strain evidence="1">MNA-CCFEE 5425</strain>
    </source>
</reference>
<name>A0ACC2X8S1_9TREE</name>
<sequence>MGIVFSLLTILFYLSLYKYFPAHWEFLRRRSAYYLYGDEMTRVFTLTPDGVLSKLRAVGWWVKGVLGLGVRDQVIDGLKRVTGVVGRTVSGTVSQVVIDTKRAMVETAKAEL</sequence>
<evidence type="ECO:0000313" key="2">
    <source>
        <dbReference type="Proteomes" id="UP001243375"/>
    </source>
</evidence>
<proteinExistence type="predicted"/>
<organism evidence="1 2">
    <name type="scientific">Naganishia vaughanmartiniae</name>
    <dbReference type="NCBI Taxonomy" id="1424756"/>
    <lineage>
        <taxon>Eukaryota</taxon>
        <taxon>Fungi</taxon>
        <taxon>Dikarya</taxon>
        <taxon>Basidiomycota</taxon>
        <taxon>Agaricomycotina</taxon>
        <taxon>Tremellomycetes</taxon>
        <taxon>Filobasidiales</taxon>
        <taxon>Filobasidiaceae</taxon>
        <taxon>Naganishia</taxon>
    </lineage>
</organism>
<accession>A0ACC2X8S1</accession>
<dbReference type="Proteomes" id="UP001243375">
    <property type="component" value="Unassembled WGS sequence"/>
</dbReference>
<protein>
    <submittedName>
        <fullName evidence="1">Uncharacterized protein</fullName>
    </submittedName>
</protein>